<sequence>MRIFWMKSLAISAAAMLAAGAAQAQSLDDSAAVAATRPQEQIVAGDITAQQLSALLKPVDAFYGFWANGSAKLLAQAIGSDFVDHTLPAGRPQGPDGPAAASKGFLAAVPDLKVTVVQRLVVEDRVVSHLRFTGHFTGSFAGHAGAGQAVDFIATDIVRVQHGRITDNWHLEDNLTFLRQIGVVAK</sequence>
<dbReference type="InterPro" id="IPR032710">
    <property type="entry name" value="NTF2-like_dom_sf"/>
</dbReference>
<dbReference type="PANTHER" id="PTHR38436">
    <property type="entry name" value="POLYKETIDE CYCLASE SNOAL-LIKE DOMAIN"/>
    <property type="match status" value="1"/>
</dbReference>
<name>A0A291MY42_SPHYA</name>
<dbReference type="EMBL" id="CP023741">
    <property type="protein sequence ID" value="ATI80012.1"/>
    <property type="molecule type" value="Genomic_DNA"/>
</dbReference>
<evidence type="ECO:0000256" key="1">
    <source>
        <dbReference type="SAM" id="SignalP"/>
    </source>
</evidence>
<evidence type="ECO:0000313" key="2">
    <source>
        <dbReference type="EMBL" id="ATI80012.1"/>
    </source>
</evidence>
<keyword evidence="1" id="KW-0732">Signal</keyword>
<dbReference type="KEGG" id="sya:A6768_08345"/>
<dbReference type="AlphaFoldDB" id="A0A291MY42"/>
<reference evidence="2 3" key="1">
    <citation type="submission" date="2017-10" db="EMBL/GenBank/DDBJ databases">
        <title>Sphingobium yanoikuyae S72.</title>
        <authorList>
            <person name="Sanchez E."/>
            <person name="Bustos P."/>
            <person name="Mendoza P."/>
            <person name="Guo X."/>
            <person name="Mendoza A."/>
        </authorList>
    </citation>
    <scope>NUCLEOTIDE SEQUENCE [LARGE SCALE GENOMIC DNA]</scope>
    <source>
        <strain evidence="2 3">S72</strain>
    </source>
</reference>
<gene>
    <name evidence="2" type="ORF">A6768_08345</name>
</gene>
<feature type="signal peptide" evidence="1">
    <location>
        <begin position="1"/>
        <end position="24"/>
    </location>
</feature>
<proteinExistence type="predicted"/>
<dbReference type="Gene3D" id="3.10.450.50">
    <property type="match status" value="1"/>
</dbReference>
<accession>A0A291MY42</accession>
<dbReference type="SUPFAM" id="SSF54427">
    <property type="entry name" value="NTF2-like"/>
    <property type="match status" value="1"/>
</dbReference>
<dbReference type="Proteomes" id="UP000219422">
    <property type="component" value="Chromosome"/>
</dbReference>
<dbReference type="Pfam" id="PF07366">
    <property type="entry name" value="SnoaL"/>
    <property type="match status" value="1"/>
</dbReference>
<feature type="chain" id="PRO_5012290501" evidence="1">
    <location>
        <begin position="25"/>
        <end position="186"/>
    </location>
</feature>
<dbReference type="GO" id="GO:0030638">
    <property type="term" value="P:polyketide metabolic process"/>
    <property type="evidence" value="ECO:0007669"/>
    <property type="project" value="InterPro"/>
</dbReference>
<dbReference type="PANTHER" id="PTHR38436:SF1">
    <property type="entry name" value="ESTER CYCLASE"/>
    <property type="match status" value="1"/>
</dbReference>
<dbReference type="InterPro" id="IPR009959">
    <property type="entry name" value="Cyclase_SnoaL-like"/>
</dbReference>
<organism evidence="2 3">
    <name type="scientific">Sphingobium yanoikuyae</name>
    <name type="common">Sphingomonas yanoikuyae</name>
    <dbReference type="NCBI Taxonomy" id="13690"/>
    <lineage>
        <taxon>Bacteria</taxon>
        <taxon>Pseudomonadati</taxon>
        <taxon>Pseudomonadota</taxon>
        <taxon>Alphaproteobacteria</taxon>
        <taxon>Sphingomonadales</taxon>
        <taxon>Sphingomonadaceae</taxon>
        <taxon>Sphingobium</taxon>
    </lineage>
</organism>
<protein>
    <submittedName>
        <fullName evidence="2">Polyketide cyclase</fullName>
    </submittedName>
</protein>
<evidence type="ECO:0000313" key="3">
    <source>
        <dbReference type="Proteomes" id="UP000219422"/>
    </source>
</evidence>